<keyword evidence="7" id="KW-0677">Repeat</keyword>
<name>A0A2V3IM36_9FLOR</name>
<evidence type="ECO:0000256" key="6">
    <source>
        <dbReference type="ARBA" id="ARBA00022723"/>
    </source>
</evidence>
<comment type="similarity">
    <text evidence="1 9">Belongs to the protein prenyltransferase subunit beta family.</text>
</comment>
<dbReference type="GO" id="GO:0097354">
    <property type="term" value="P:prenylation"/>
    <property type="evidence" value="ECO:0007669"/>
    <property type="project" value="UniProtKB-UniRule"/>
</dbReference>
<evidence type="ECO:0000256" key="7">
    <source>
        <dbReference type="ARBA" id="ARBA00022737"/>
    </source>
</evidence>
<protein>
    <recommendedName>
        <fullName evidence="3 9">Protein farnesyltransferase subunit beta</fullName>
        <shortName evidence="9">FTase-beta</shortName>
        <ecNumber evidence="2 9">2.5.1.58</ecNumber>
    </recommendedName>
</protein>
<dbReference type="EC" id="2.5.1.58" evidence="2 9"/>
<dbReference type="InterPro" id="IPR001330">
    <property type="entry name" value="Prenyltrans"/>
</dbReference>
<proteinExistence type="inferred from homology"/>
<keyword evidence="8 9" id="KW-0862">Zinc</keyword>
<dbReference type="GO" id="GO:0004660">
    <property type="term" value="F:protein farnesyltransferase activity"/>
    <property type="evidence" value="ECO:0007669"/>
    <property type="project" value="UniProtKB-UniRule"/>
</dbReference>
<evidence type="ECO:0000256" key="10">
    <source>
        <dbReference type="SAM" id="MobiDB-lite"/>
    </source>
</evidence>
<keyword evidence="6 9" id="KW-0479">Metal-binding</keyword>
<dbReference type="Gene3D" id="1.50.10.20">
    <property type="match status" value="1"/>
</dbReference>
<dbReference type="CDD" id="cd02893">
    <property type="entry name" value="FTase"/>
    <property type="match status" value="1"/>
</dbReference>
<evidence type="ECO:0000256" key="5">
    <source>
        <dbReference type="ARBA" id="ARBA00022679"/>
    </source>
</evidence>
<evidence type="ECO:0000256" key="2">
    <source>
        <dbReference type="ARBA" id="ARBA00012702"/>
    </source>
</evidence>
<keyword evidence="13" id="KW-1185">Reference proteome</keyword>
<dbReference type="Proteomes" id="UP000247409">
    <property type="component" value="Unassembled WGS sequence"/>
</dbReference>
<accession>A0A2V3IM36</accession>
<dbReference type="InterPro" id="IPR008930">
    <property type="entry name" value="Terpenoid_cyclase/PrenylTrfase"/>
</dbReference>
<reference evidence="12 13" key="1">
    <citation type="journal article" date="2018" name="Mol. Biol. Evol.">
        <title>Analysis of the draft genome of the red seaweed Gracilariopsis chorda provides insights into genome size evolution in Rhodophyta.</title>
        <authorList>
            <person name="Lee J."/>
            <person name="Yang E.C."/>
            <person name="Graf L."/>
            <person name="Yang J.H."/>
            <person name="Qiu H."/>
            <person name="Zel Zion U."/>
            <person name="Chan C.X."/>
            <person name="Stephens T.G."/>
            <person name="Weber A.P.M."/>
            <person name="Boo G.H."/>
            <person name="Boo S.M."/>
            <person name="Kim K.M."/>
            <person name="Shin Y."/>
            <person name="Jung M."/>
            <person name="Lee S.J."/>
            <person name="Yim H.S."/>
            <person name="Lee J.H."/>
            <person name="Bhattacharya D."/>
            <person name="Yoon H.S."/>
        </authorList>
    </citation>
    <scope>NUCLEOTIDE SEQUENCE [LARGE SCALE GENOMIC DNA]</scope>
    <source>
        <strain evidence="12 13">SKKU-2015</strain>
        <tissue evidence="12">Whole body</tissue>
    </source>
</reference>
<keyword evidence="5 9" id="KW-0808">Transferase</keyword>
<evidence type="ECO:0000256" key="1">
    <source>
        <dbReference type="ARBA" id="ARBA00010497"/>
    </source>
</evidence>
<dbReference type="OrthoDB" id="10261146at2759"/>
<organism evidence="12 13">
    <name type="scientific">Gracilariopsis chorda</name>
    <dbReference type="NCBI Taxonomy" id="448386"/>
    <lineage>
        <taxon>Eukaryota</taxon>
        <taxon>Rhodophyta</taxon>
        <taxon>Florideophyceae</taxon>
        <taxon>Rhodymeniophycidae</taxon>
        <taxon>Gracilariales</taxon>
        <taxon>Gracilariaceae</taxon>
        <taxon>Gracilariopsis</taxon>
    </lineage>
</organism>
<evidence type="ECO:0000256" key="8">
    <source>
        <dbReference type="ARBA" id="ARBA00022833"/>
    </source>
</evidence>
<dbReference type="EMBL" id="NBIV01000174">
    <property type="protein sequence ID" value="PXF42180.1"/>
    <property type="molecule type" value="Genomic_DNA"/>
</dbReference>
<feature type="region of interest" description="Disordered" evidence="10">
    <location>
        <begin position="1"/>
        <end position="28"/>
    </location>
</feature>
<keyword evidence="4 9" id="KW-0637">Prenyltransferase</keyword>
<comment type="subunit">
    <text evidence="9">Heterodimer of an alpha and a beta subunit.</text>
</comment>
<dbReference type="AlphaFoldDB" id="A0A2V3IM36"/>
<dbReference type="SUPFAM" id="SSF48239">
    <property type="entry name" value="Terpenoid cyclases/Protein prenyltransferases"/>
    <property type="match status" value="1"/>
</dbReference>
<gene>
    <name evidence="12" type="ORF">BWQ96_08100</name>
</gene>
<comment type="caution">
    <text evidence="12">The sequence shown here is derived from an EMBL/GenBank/DDBJ whole genome shotgun (WGS) entry which is preliminary data.</text>
</comment>
<dbReference type="PANTHER" id="PTHR11774:SF6">
    <property type="entry name" value="PROTEIN FARNESYLTRANSFERASE SUBUNIT BETA"/>
    <property type="match status" value="1"/>
</dbReference>
<evidence type="ECO:0000256" key="3">
    <source>
        <dbReference type="ARBA" id="ARBA00015798"/>
    </source>
</evidence>
<sequence length="388" mass="42353">MKIPSSEALAQFEKERTTNQGKATDSWSEQATVEERVFLLRQEADPEKPILLLREKHVSWLMHCLHVLPRGFKAFDAVQGWLAFWIVHSLDLLGATVPSETASQVVQHIKRFEDADGGYGGGPGQCSHLACTFSAFMALCALGTDEALQSINRDGLRNFILQMKQEDGSFRVSDGGETDVRAMYCALGVAGLAGFLDEDIGTALRKDCGKYLSGLQAFDGGIGGEPGGEAHGGNTFCGVACAVIIGDKEALDADKVLKWAVMRQMHYEGGFQGRTNKLVDSCYSYWVGALFPLVASVNGSKKTAELFDAEALQRYVLECCQLSNGGLRDKPGVPRDLMHTCYALSGLSVAQHFGKAKSNGVNGVRKTNPVYNLCEDKFEKAWLFFREV</sequence>
<evidence type="ECO:0000256" key="9">
    <source>
        <dbReference type="RuleBase" id="RU365056"/>
    </source>
</evidence>
<comment type="function">
    <text evidence="9">Catalyzes the transfer of a farnesyl moiety from farnesyl diphosphate to a cysteine at the fourth position from the C-terminus of several proteins. The beta subunit is responsible for peptide-binding.</text>
</comment>
<comment type="catalytic activity">
    <reaction evidence="9">
        <text>L-cysteinyl-[protein] + (2E,6E)-farnesyl diphosphate = S-(2E,6E)-farnesyl-L-cysteinyl-[protein] + diphosphate</text>
        <dbReference type="Rhea" id="RHEA:13345"/>
        <dbReference type="Rhea" id="RHEA-COMP:10131"/>
        <dbReference type="Rhea" id="RHEA-COMP:11535"/>
        <dbReference type="ChEBI" id="CHEBI:29950"/>
        <dbReference type="ChEBI" id="CHEBI:33019"/>
        <dbReference type="ChEBI" id="CHEBI:86019"/>
        <dbReference type="ChEBI" id="CHEBI:175763"/>
    </reaction>
</comment>
<evidence type="ECO:0000256" key="4">
    <source>
        <dbReference type="ARBA" id="ARBA00022602"/>
    </source>
</evidence>
<dbReference type="GO" id="GO:0005965">
    <property type="term" value="C:protein farnesyltransferase complex"/>
    <property type="evidence" value="ECO:0007669"/>
    <property type="project" value="UniProtKB-UniRule"/>
</dbReference>
<feature type="domain" description="Prenyltransferase alpha-alpha toroid" evidence="11">
    <location>
        <begin position="52"/>
        <end position="373"/>
    </location>
</feature>
<evidence type="ECO:0000313" key="12">
    <source>
        <dbReference type="EMBL" id="PXF42180.1"/>
    </source>
</evidence>
<evidence type="ECO:0000259" key="11">
    <source>
        <dbReference type="Pfam" id="PF00432"/>
    </source>
</evidence>
<dbReference type="Pfam" id="PF00432">
    <property type="entry name" value="Prenyltrans"/>
    <property type="match status" value="1"/>
</dbReference>
<dbReference type="InterPro" id="IPR045089">
    <property type="entry name" value="PGGT1B-like"/>
</dbReference>
<dbReference type="PANTHER" id="PTHR11774">
    <property type="entry name" value="GERANYLGERANYL TRANSFERASE TYPE BETA SUBUNIT"/>
    <property type="match status" value="1"/>
</dbReference>
<dbReference type="InterPro" id="IPR026872">
    <property type="entry name" value="FTB"/>
</dbReference>
<dbReference type="STRING" id="448386.A0A2V3IM36"/>
<evidence type="ECO:0000313" key="13">
    <source>
        <dbReference type="Proteomes" id="UP000247409"/>
    </source>
</evidence>
<comment type="cofactor">
    <cofactor evidence="9">
        <name>Zn(2+)</name>
        <dbReference type="ChEBI" id="CHEBI:29105"/>
    </cofactor>
    <text evidence="9">Binds 1 zinc ion per subunit.</text>
</comment>
<dbReference type="GO" id="GO:0008270">
    <property type="term" value="F:zinc ion binding"/>
    <property type="evidence" value="ECO:0007669"/>
    <property type="project" value="UniProtKB-UniRule"/>
</dbReference>
<feature type="compositionally biased region" description="Polar residues" evidence="10">
    <location>
        <begin position="18"/>
        <end position="28"/>
    </location>
</feature>